<dbReference type="WBParaSite" id="nRc.2.0.1.t03764-RA">
    <property type="protein sequence ID" value="nRc.2.0.1.t03764-RA"/>
    <property type="gene ID" value="nRc.2.0.1.g03764"/>
</dbReference>
<proteinExistence type="predicted"/>
<organism evidence="1 2">
    <name type="scientific">Romanomermis culicivorax</name>
    <name type="common">Nematode worm</name>
    <dbReference type="NCBI Taxonomy" id="13658"/>
    <lineage>
        <taxon>Eukaryota</taxon>
        <taxon>Metazoa</taxon>
        <taxon>Ecdysozoa</taxon>
        <taxon>Nematoda</taxon>
        <taxon>Enoplea</taxon>
        <taxon>Dorylaimia</taxon>
        <taxon>Mermithida</taxon>
        <taxon>Mermithoidea</taxon>
        <taxon>Mermithidae</taxon>
        <taxon>Romanomermis</taxon>
    </lineage>
</organism>
<name>A0A915HPW8_ROMCU</name>
<dbReference type="AlphaFoldDB" id="A0A915HPW8"/>
<keyword evidence="1" id="KW-1185">Reference proteome</keyword>
<accession>A0A915HPW8</accession>
<sequence>MAHANGRFYVQKNLKDIASTTSQTDRPTFLWFLVKHPTLPTTYRLFNYNASGYLWEAYPNAKTWNSALSNCTNDNQWIQIFNIEGDQSSNENYTKCILMVKDSQSGKCFLYQGVTLEYLRQIDCSSTYKNDTTQKATNLNSVFEFYKISGSFVVKSYGCTAGYKEQNCRNNPRSCIDQACQKLERHFGIDCGDSFVSNKVYEKLSKCHDFDRCFQDFKDVYAHTHANCRSRPQLCMPYACMYVNSDRNAYNCDDFAVRDRITDVLRNCHMDVDRCLQSIRQYGFYQ</sequence>
<protein>
    <submittedName>
        <fullName evidence="2">C-type lectin domain-containing protein</fullName>
    </submittedName>
</protein>
<dbReference type="Proteomes" id="UP000887565">
    <property type="component" value="Unplaced"/>
</dbReference>
<evidence type="ECO:0000313" key="2">
    <source>
        <dbReference type="WBParaSite" id="nRc.2.0.1.t03764-RA"/>
    </source>
</evidence>
<reference evidence="2" key="1">
    <citation type="submission" date="2022-11" db="UniProtKB">
        <authorList>
            <consortium name="WormBaseParasite"/>
        </authorList>
    </citation>
    <scope>IDENTIFICATION</scope>
</reference>
<evidence type="ECO:0000313" key="1">
    <source>
        <dbReference type="Proteomes" id="UP000887565"/>
    </source>
</evidence>